<proteinExistence type="predicted"/>
<comment type="caution">
    <text evidence="1">The sequence shown here is derived from an EMBL/GenBank/DDBJ whole genome shotgun (WGS) entry which is preliminary data.</text>
</comment>
<sequence length="77" mass="8885">MAERLTVLLDAVEADNASVRLGALTDTERLREMIDEFRRMREQCELRSGQNPRCLRHSNAASALRWVIDDLTKENRA</sequence>
<organism evidence="1 2">
    <name type="scientific">Lentzea alba</name>
    <dbReference type="NCBI Taxonomy" id="2714351"/>
    <lineage>
        <taxon>Bacteria</taxon>
        <taxon>Bacillati</taxon>
        <taxon>Actinomycetota</taxon>
        <taxon>Actinomycetes</taxon>
        <taxon>Pseudonocardiales</taxon>
        <taxon>Pseudonocardiaceae</taxon>
        <taxon>Lentzea</taxon>
    </lineage>
</organism>
<reference evidence="1 2" key="1">
    <citation type="submission" date="2020-03" db="EMBL/GenBank/DDBJ databases">
        <title>Isolation and identification of active actinomycetes.</title>
        <authorList>
            <person name="Sun X."/>
        </authorList>
    </citation>
    <scope>NUCLEOTIDE SEQUENCE [LARGE SCALE GENOMIC DNA]</scope>
    <source>
        <strain evidence="1 2">NEAU-D13</strain>
    </source>
</reference>
<evidence type="ECO:0000313" key="1">
    <source>
        <dbReference type="EMBL" id="NGY62558.1"/>
    </source>
</evidence>
<dbReference type="EMBL" id="JAAMPJ010000007">
    <property type="protein sequence ID" value="NGY62558.1"/>
    <property type="molecule type" value="Genomic_DNA"/>
</dbReference>
<protein>
    <submittedName>
        <fullName evidence="1">Uncharacterized protein</fullName>
    </submittedName>
</protein>
<accession>A0A7C9VZ18</accession>
<dbReference type="Proteomes" id="UP000481360">
    <property type="component" value="Unassembled WGS sequence"/>
</dbReference>
<dbReference type="RefSeq" id="WP_166050087.1">
    <property type="nucleotide sequence ID" value="NZ_JAAMPJ010000007.1"/>
</dbReference>
<dbReference type="AlphaFoldDB" id="A0A7C9VZ18"/>
<name>A0A7C9VZ18_9PSEU</name>
<gene>
    <name evidence="1" type="ORF">G7043_26920</name>
</gene>
<keyword evidence="2" id="KW-1185">Reference proteome</keyword>
<evidence type="ECO:0000313" key="2">
    <source>
        <dbReference type="Proteomes" id="UP000481360"/>
    </source>
</evidence>